<proteinExistence type="predicted"/>
<sequence length="69" mass="7944">MERCKNGNDNDFSEQSILDKKEFLDERMSFSLGVPAVISSSMPHSFEPRLIRNRPFSPHSVFQELATNQ</sequence>
<reference evidence="2" key="1">
    <citation type="submission" date="2022-11" db="UniProtKB">
        <authorList>
            <consortium name="WormBaseParasite"/>
        </authorList>
    </citation>
    <scope>IDENTIFICATION</scope>
</reference>
<evidence type="ECO:0000313" key="2">
    <source>
        <dbReference type="WBParaSite" id="nRc.2.0.1.t42538-RA"/>
    </source>
</evidence>
<accession>A0A915KVN6</accession>
<dbReference type="WBParaSite" id="nRc.2.0.1.t42538-RA">
    <property type="protein sequence ID" value="nRc.2.0.1.t42538-RA"/>
    <property type="gene ID" value="nRc.2.0.1.g42538"/>
</dbReference>
<organism evidence="1 2">
    <name type="scientific">Romanomermis culicivorax</name>
    <name type="common">Nematode worm</name>
    <dbReference type="NCBI Taxonomy" id="13658"/>
    <lineage>
        <taxon>Eukaryota</taxon>
        <taxon>Metazoa</taxon>
        <taxon>Ecdysozoa</taxon>
        <taxon>Nematoda</taxon>
        <taxon>Enoplea</taxon>
        <taxon>Dorylaimia</taxon>
        <taxon>Mermithida</taxon>
        <taxon>Mermithoidea</taxon>
        <taxon>Mermithidae</taxon>
        <taxon>Romanomermis</taxon>
    </lineage>
</organism>
<name>A0A915KVN6_ROMCU</name>
<keyword evidence="1" id="KW-1185">Reference proteome</keyword>
<evidence type="ECO:0000313" key="1">
    <source>
        <dbReference type="Proteomes" id="UP000887565"/>
    </source>
</evidence>
<dbReference type="Proteomes" id="UP000887565">
    <property type="component" value="Unplaced"/>
</dbReference>
<dbReference type="AlphaFoldDB" id="A0A915KVN6"/>
<protein>
    <submittedName>
        <fullName evidence="2">Uncharacterized protein</fullName>
    </submittedName>
</protein>